<evidence type="ECO:0000313" key="11">
    <source>
        <dbReference type="EMBL" id="CDW60636.1"/>
    </source>
</evidence>
<dbReference type="Proteomes" id="UP000030665">
    <property type="component" value="Unassembled WGS sequence"/>
</dbReference>
<keyword evidence="6" id="KW-0238">DNA-binding</keyword>
<dbReference type="NCBIfam" id="NF003426">
    <property type="entry name" value="PRK04914.1"/>
    <property type="match status" value="1"/>
</dbReference>
<dbReference type="InterPro" id="IPR049730">
    <property type="entry name" value="SNF2/RAD54-like_C"/>
</dbReference>
<accession>A0A077ZJZ2</accession>
<dbReference type="HAMAP" id="MF_01821">
    <property type="entry name" value="Helicase_RapA"/>
    <property type="match status" value="1"/>
</dbReference>
<dbReference type="PANTHER" id="PTHR45766">
    <property type="entry name" value="DNA ANNEALING HELICASE AND ENDONUCLEASE ZRANB3 FAMILY MEMBER"/>
    <property type="match status" value="1"/>
</dbReference>
<dbReference type="FunFam" id="3.40.50.300:FF:000350">
    <property type="entry name" value="RNA polymerase-associated protein RapA"/>
    <property type="match status" value="1"/>
</dbReference>
<dbReference type="AlphaFoldDB" id="A0A077ZJZ2"/>
<dbReference type="GO" id="GO:0005524">
    <property type="term" value="F:ATP binding"/>
    <property type="evidence" value="ECO:0007669"/>
    <property type="project" value="UniProtKB-KW"/>
</dbReference>
<sequence>MPFTLGQRWISDTESELGLGTVVAVDARTVTLLFPSTGENRLYARSDSPVTRVMFNPGDTITSHDGWQMQVEEVKEENGLLTYIGTRLDTEESGVALREVFLDSKLVFSKPQDRLFAGQIDRMDRFALRYRARKYSSEQFRMPYSGLRGQRTSLIPHQLNIAHDVGRRHAPRVLLADEVGLGKTIEAGMILHQQLLSGAAERVLIIVPETLQHQWLVEMLRRFNLRFALFDDERYAEAQHDAYNPFDTEQLVICSLDFARRSKQRLEHLCEAEWDLLVVDEAHHLVWSEDAPSREYQAIEQLAEHVPGVLLLTATPEQLGMESHFARLRLLDPNRFHDFAQFVEEQKNYRPVADAVAMLLAGNKLSNDELNMLGEMIGEQDIEPLLQAANSDSEDAQSARQELVSMLMDRHGTSRVLFRNTRNGVKGFPKRELHTIKLPLPTQYQTAIKVSGIMGARKSAEDRARDMLYPERIYQEFEGDNATWWNFDPRVEWLMGYLTSHRSQKVLVICAKAATALQLEQVLREREGIRAAVFHEGMSIIERDRAAAWFAEEDTGAQVLLCSEIGSEGRNFQFASHMVMFDLPFNPDLLEQRIGRLDRIGQAHDIQIHVPYLEKTAQSVLVRWYHEGLDAFEHTCPTGRTIYDSVYNDLINYLASPDQTEGFDDLIKNCREQHEALKAQLEQGRDRLLEIHSNGGEKAQTLAESIEEQDDDTNLIAFAMNLFDIIGINQDDRGDNMIVLTPSDHMLVPDFPGLSEDGITITFDREVALAREDAQFITWEHPLIRNGLDLILSGDTGSSTISLLKNKALPVGTLLVELIYVVEAQAPKQLQLNRFLPPTPVRMLLDKNGNNLAAQVEFETFNRQLNAVNRHTGSKLVNAVQQDVHAILQLGEAQIEKSARALIDAARNEADEKLSAELSRLEALRAVNPNIRDDELTAIESNRQQVMESLDQAVTEPKMGMENYNPPQEPWLVILYQDDHIMVVNKPSGLLSVPGRLEEHKDSVMTRIQRDYPQAESVHRLDMATSGVIVVALTKAAERELKRQFREREPKKQYVARVWGHPSPAEGLVDLPLICDWPNRPKQKVCYETEWC</sequence>
<dbReference type="InterPro" id="IPR023949">
    <property type="entry name" value="Helicase_RapA"/>
</dbReference>
<evidence type="ECO:0000256" key="5">
    <source>
        <dbReference type="ARBA" id="ARBA00023015"/>
    </source>
</evidence>
<reference evidence="11" key="1">
    <citation type="submission" date="2014-01" db="EMBL/GenBank/DDBJ databases">
        <authorList>
            <person name="Aslett M."/>
        </authorList>
    </citation>
    <scope>NUCLEOTIDE SEQUENCE</scope>
</reference>
<dbReference type="GO" id="GO:0009982">
    <property type="term" value="F:pseudouridine synthase activity"/>
    <property type="evidence" value="ECO:0007669"/>
    <property type="project" value="InterPro"/>
</dbReference>
<dbReference type="InterPro" id="IPR057342">
    <property type="entry name" value="DEXDc_RapA"/>
</dbReference>
<keyword evidence="7" id="KW-0010">Activator</keyword>
<dbReference type="InterPro" id="IPR006224">
    <property type="entry name" value="PsdUridine_synth_RluA-like_CS"/>
</dbReference>
<dbReference type="PROSITE" id="PS51192">
    <property type="entry name" value="HELICASE_ATP_BIND_1"/>
    <property type="match status" value="1"/>
</dbReference>
<dbReference type="NCBIfam" id="NF007543">
    <property type="entry name" value="PRK10158.1"/>
    <property type="match status" value="1"/>
</dbReference>
<feature type="domain" description="Helicase C-terminal" evidence="10">
    <location>
        <begin position="490"/>
        <end position="662"/>
    </location>
</feature>
<dbReference type="FunFam" id="3.40.50.10810:FF:000012">
    <property type="entry name" value="RNA polymerase-associated protein RapA"/>
    <property type="match status" value="1"/>
</dbReference>
<evidence type="ECO:0000259" key="9">
    <source>
        <dbReference type="PROSITE" id="PS51192"/>
    </source>
</evidence>
<dbReference type="OrthoDB" id="10028961at2759"/>
<dbReference type="GO" id="GO:0016817">
    <property type="term" value="F:hydrolase activity, acting on acid anhydrides"/>
    <property type="evidence" value="ECO:0007669"/>
    <property type="project" value="InterPro"/>
</dbReference>
<evidence type="ECO:0000256" key="7">
    <source>
        <dbReference type="ARBA" id="ARBA00023159"/>
    </source>
</evidence>
<dbReference type="PROSITE" id="PS01129">
    <property type="entry name" value="PSI_RLU"/>
    <property type="match status" value="1"/>
</dbReference>
<dbReference type="Pfam" id="PF18339">
    <property type="entry name" value="Tudor_1_RapA"/>
    <property type="match status" value="1"/>
</dbReference>
<evidence type="ECO:0000256" key="1">
    <source>
        <dbReference type="ARBA" id="ARBA00022741"/>
    </source>
</evidence>
<dbReference type="InterPro" id="IPR038718">
    <property type="entry name" value="SNF2-like_sf"/>
</dbReference>
<keyword evidence="5" id="KW-0805">Transcription regulation</keyword>
<dbReference type="FunFam" id="3.30.360.80:FF:000001">
    <property type="entry name" value="RNA polymerase-associated protein RapA"/>
    <property type="match status" value="1"/>
</dbReference>
<dbReference type="SMART" id="SM00490">
    <property type="entry name" value="HELICc"/>
    <property type="match status" value="1"/>
</dbReference>
<keyword evidence="12" id="KW-1185">Reference proteome</keyword>
<dbReference type="Gene3D" id="3.30.360.80">
    <property type="match status" value="1"/>
</dbReference>
<dbReference type="Pfam" id="PF18337">
    <property type="entry name" value="Tudor_RapA"/>
    <property type="match status" value="1"/>
</dbReference>
<dbReference type="Gene3D" id="3.40.50.10810">
    <property type="entry name" value="Tandem AAA-ATPase domain"/>
    <property type="match status" value="1"/>
</dbReference>
<name>A0A077ZJZ2_TRITR</name>
<dbReference type="InterPro" id="IPR006145">
    <property type="entry name" value="PsdUridine_synth_RsuA/RluA"/>
</dbReference>
<dbReference type="InterPro" id="IPR020103">
    <property type="entry name" value="PsdUridine_synth_cat_dom_sf"/>
</dbReference>
<dbReference type="CDD" id="cd18011">
    <property type="entry name" value="DEXDc_RapA"/>
    <property type="match status" value="1"/>
</dbReference>
<dbReference type="FunFam" id="2.30.30.140:FF:000020">
    <property type="entry name" value="RNA polymerase-associated protein RapA"/>
    <property type="match status" value="1"/>
</dbReference>
<dbReference type="FunFam" id="2.30.30.930:FF:000001">
    <property type="entry name" value="RNA polymerase-associated protein RapA"/>
    <property type="match status" value="1"/>
</dbReference>
<dbReference type="Gene3D" id="2.30.30.140">
    <property type="match status" value="1"/>
</dbReference>
<keyword evidence="8" id="KW-0804">Transcription</keyword>
<dbReference type="Gene3D" id="2.30.30.930">
    <property type="match status" value="1"/>
</dbReference>
<dbReference type="InterPro" id="IPR040766">
    <property type="entry name" value="Tudor_2_RapA"/>
</dbReference>
<dbReference type="CDD" id="cd18793">
    <property type="entry name" value="SF2_C_SNF"/>
    <property type="match status" value="1"/>
</dbReference>
<dbReference type="GO" id="GO:0003677">
    <property type="term" value="F:DNA binding"/>
    <property type="evidence" value="ECO:0007669"/>
    <property type="project" value="UniProtKB-KW"/>
</dbReference>
<evidence type="ECO:0000256" key="4">
    <source>
        <dbReference type="ARBA" id="ARBA00022840"/>
    </source>
</evidence>
<evidence type="ECO:0000313" key="12">
    <source>
        <dbReference type="Proteomes" id="UP000030665"/>
    </source>
</evidence>
<dbReference type="GO" id="GO:0003723">
    <property type="term" value="F:RNA binding"/>
    <property type="evidence" value="ECO:0007669"/>
    <property type="project" value="InterPro"/>
</dbReference>
<dbReference type="CDD" id="cd02869">
    <property type="entry name" value="PseudoU_synth_RluA_like"/>
    <property type="match status" value="1"/>
</dbReference>
<evidence type="ECO:0000256" key="6">
    <source>
        <dbReference type="ARBA" id="ARBA00023125"/>
    </source>
</evidence>
<dbReference type="Gene3D" id="3.40.50.300">
    <property type="entry name" value="P-loop containing nucleotide triphosphate hydrolases"/>
    <property type="match status" value="1"/>
</dbReference>
<dbReference type="Gene3D" id="6.10.140.2230">
    <property type="match status" value="1"/>
</dbReference>
<dbReference type="EMBL" id="HG807267">
    <property type="protein sequence ID" value="CDW60636.1"/>
    <property type="molecule type" value="Genomic_DNA"/>
</dbReference>
<gene>
    <name evidence="11" type="ORF">TTRE_0000902601</name>
</gene>
<keyword evidence="4" id="KW-0067">ATP-binding</keyword>
<dbReference type="InterPro" id="IPR000330">
    <property type="entry name" value="SNF2_N"/>
</dbReference>
<dbReference type="InterPro" id="IPR040765">
    <property type="entry name" value="Tudor_1_RapA"/>
</dbReference>
<dbReference type="Pfam" id="PF00271">
    <property type="entry name" value="Helicase_C"/>
    <property type="match status" value="1"/>
</dbReference>
<proteinExistence type="inferred from homology"/>
<dbReference type="STRING" id="36087.A0A077ZJZ2"/>
<keyword evidence="1" id="KW-0547">Nucleotide-binding</keyword>
<dbReference type="Gene3D" id="3.30.2350.10">
    <property type="entry name" value="Pseudouridine synthase"/>
    <property type="match status" value="1"/>
</dbReference>
<keyword evidence="3" id="KW-0347">Helicase</keyword>
<dbReference type="Pfam" id="PF12137">
    <property type="entry name" value="RapA_C"/>
    <property type="match status" value="1"/>
</dbReference>
<dbReference type="GO" id="GO:0006355">
    <property type="term" value="P:regulation of DNA-templated transcription"/>
    <property type="evidence" value="ECO:0007669"/>
    <property type="project" value="InterPro"/>
</dbReference>
<evidence type="ECO:0000256" key="2">
    <source>
        <dbReference type="ARBA" id="ARBA00022801"/>
    </source>
</evidence>
<evidence type="ECO:0000259" key="10">
    <source>
        <dbReference type="PROSITE" id="PS51194"/>
    </source>
</evidence>
<dbReference type="SUPFAM" id="SSF55120">
    <property type="entry name" value="Pseudouridine synthase"/>
    <property type="match status" value="1"/>
</dbReference>
<reference evidence="11" key="2">
    <citation type="submission" date="2014-03" db="EMBL/GenBank/DDBJ databases">
        <title>The whipworm genome and dual-species transcriptomics of an intimate host-pathogen interaction.</title>
        <authorList>
            <person name="Foth B.J."/>
            <person name="Tsai I.J."/>
            <person name="Reid A.J."/>
            <person name="Bancroft A.J."/>
            <person name="Nichol S."/>
            <person name="Tracey A."/>
            <person name="Holroyd N."/>
            <person name="Cotton J.A."/>
            <person name="Stanley E.J."/>
            <person name="Zarowiecki M."/>
            <person name="Liu J.Z."/>
            <person name="Huckvale T."/>
            <person name="Cooper P.J."/>
            <person name="Grencis R.K."/>
            <person name="Berriman M."/>
        </authorList>
    </citation>
    <scope>NUCLEOTIDE SEQUENCE [LARGE SCALE GENOMIC DNA]</scope>
</reference>
<dbReference type="GO" id="GO:0004386">
    <property type="term" value="F:helicase activity"/>
    <property type="evidence" value="ECO:0007669"/>
    <property type="project" value="UniProtKB-KW"/>
</dbReference>
<dbReference type="InterPro" id="IPR001650">
    <property type="entry name" value="Helicase_C-like"/>
</dbReference>
<dbReference type="PROSITE" id="PS51194">
    <property type="entry name" value="HELICASE_CTER"/>
    <property type="match status" value="1"/>
</dbReference>
<dbReference type="InterPro" id="IPR014001">
    <property type="entry name" value="Helicase_ATP-bd"/>
</dbReference>
<evidence type="ECO:0000256" key="3">
    <source>
        <dbReference type="ARBA" id="ARBA00022806"/>
    </source>
</evidence>
<dbReference type="SMART" id="SM00487">
    <property type="entry name" value="DEXDc"/>
    <property type="match status" value="1"/>
</dbReference>
<dbReference type="PANTHER" id="PTHR45766:SF6">
    <property type="entry name" value="SWI_SNF-RELATED MATRIX-ASSOCIATED ACTIN-DEPENDENT REGULATOR OF CHROMATIN SUBFAMILY A-LIKE PROTEIN 1"/>
    <property type="match status" value="1"/>
</dbReference>
<feature type="domain" description="Helicase ATP-binding" evidence="9">
    <location>
        <begin position="164"/>
        <end position="334"/>
    </location>
</feature>
<organism evidence="11 12">
    <name type="scientific">Trichuris trichiura</name>
    <name type="common">Whipworm</name>
    <name type="synonym">Trichocephalus trichiurus</name>
    <dbReference type="NCBI Taxonomy" id="36087"/>
    <lineage>
        <taxon>Eukaryota</taxon>
        <taxon>Metazoa</taxon>
        <taxon>Ecdysozoa</taxon>
        <taxon>Nematoda</taxon>
        <taxon>Enoplea</taxon>
        <taxon>Dorylaimia</taxon>
        <taxon>Trichinellida</taxon>
        <taxon>Trichuridae</taxon>
        <taxon>Trichuris</taxon>
    </lineage>
</organism>
<protein>
    <submittedName>
        <fullName evidence="11">RNA polymerase-associated protein rapA</fullName>
    </submittedName>
</protein>
<dbReference type="Gene3D" id="6.10.140.1500">
    <property type="match status" value="1"/>
</dbReference>
<dbReference type="InterPro" id="IPR027417">
    <property type="entry name" value="P-loop_NTPase"/>
</dbReference>
<dbReference type="GO" id="GO:0001522">
    <property type="term" value="P:pseudouridine synthesis"/>
    <property type="evidence" value="ECO:0007669"/>
    <property type="project" value="InterPro"/>
</dbReference>
<dbReference type="SUPFAM" id="SSF52540">
    <property type="entry name" value="P-loop containing nucleoside triphosphate hydrolases"/>
    <property type="match status" value="2"/>
</dbReference>
<dbReference type="Pfam" id="PF00176">
    <property type="entry name" value="SNF2-rel_dom"/>
    <property type="match status" value="1"/>
</dbReference>
<evidence type="ECO:0000256" key="8">
    <source>
        <dbReference type="ARBA" id="ARBA00023163"/>
    </source>
</evidence>
<dbReference type="Pfam" id="PF00849">
    <property type="entry name" value="PseudoU_synth_2"/>
    <property type="match status" value="1"/>
</dbReference>
<keyword evidence="2" id="KW-0378">Hydrolase</keyword>
<dbReference type="InterPro" id="IPR022737">
    <property type="entry name" value="RapA_C"/>
</dbReference>